<evidence type="ECO:0000313" key="2">
    <source>
        <dbReference type="Proteomes" id="UP000034846"/>
    </source>
</evidence>
<dbReference type="AlphaFoldDB" id="A0A0G2ADG8"/>
<protein>
    <submittedName>
        <fullName evidence="1">Uncharacterized protein</fullName>
    </submittedName>
</protein>
<gene>
    <name evidence="1" type="ORF">UY72_C0011G0011</name>
</gene>
<dbReference type="EMBL" id="LCRD01000011">
    <property type="protein sequence ID" value="KKW30499.1"/>
    <property type="molecule type" value="Genomic_DNA"/>
</dbReference>
<reference evidence="1 2" key="1">
    <citation type="journal article" date="2015" name="Nature">
        <title>rRNA introns, odd ribosomes, and small enigmatic genomes across a large radiation of phyla.</title>
        <authorList>
            <person name="Brown C.T."/>
            <person name="Hug L.A."/>
            <person name="Thomas B.C."/>
            <person name="Sharon I."/>
            <person name="Castelle C.J."/>
            <person name="Singh A."/>
            <person name="Wilkins M.J."/>
            <person name="Williams K.H."/>
            <person name="Banfield J.F."/>
        </authorList>
    </citation>
    <scope>NUCLEOTIDE SEQUENCE [LARGE SCALE GENOMIC DNA]</scope>
</reference>
<proteinExistence type="predicted"/>
<organism evidence="1 2">
    <name type="scientific">Candidatus Uhrbacteria bacterium GW2011_GWD2_52_7</name>
    <dbReference type="NCBI Taxonomy" id="1618989"/>
    <lineage>
        <taxon>Bacteria</taxon>
        <taxon>Candidatus Uhriibacteriota</taxon>
    </lineage>
</organism>
<name>A0A0G2ADG8_9BACT</name>
<sequence length="122" mass="12750">MPRGVVLIFIVLIMGSAGLASTAMLARGGLSGLLNANVGAEAIQARTRLFGCLDEALIQLKSDNAYAPATLSTGQATCQLSVTTPGADTRRLTITLTEQSITRRLVADVTLTSFAVTQVIEQ</sequence>
<accession>A0A0G2ADG8</accession>
<dbReference type="Proteomes" id="UP000034846">
    <property type="component" value="Unassembled WGS sequence"/>
</dbReference>
<evidence type="ECO:0000313" key="1">
    <source>
        <dbReference type="EMBL" id="KKW30499.1"/>
    </source>
</evidence>
<comment type="caution">
    <text evidence="1">The sequence shown here is derived from an EMBL/GenBank/DDBJ whole genome shotgun (WGS) entry which is preliminary data.</text>
</comment>